<evidence type="ECO:0000256" key="1">
    <source>
        <dbReference type="SAM" id="Phobius"/>
    </source>
</evidence>
<dbReference type="Proteomes" id="UP000683360">
    <property type="component" value="Unassembled WGS sequence"/>
</dbReference>
<keyword evidence="1" id="KW-1133">Transmembrane helix</keyword>
<comment type="caution">
    <text evidence="2">The sequence shown here is derived from an EMBL/GenBank/DDBJ whole genome shotgun (WGS) entry which is preliminary data.</text>
</comment>
<accession>A0A8S3UP81</accession>
<gene>
    <name evidence="2" type="ORF">MEDL_59552</name>
</gene>
<dbReference type="EMBL" id="CAJPWZ010002912">
    <property type="protein sequence ID" value="CAG2247646.1"/>
    <property type="molecule type" value="Genomic_DNA"/>
</dbReference>
<sequence>MQSCILDTDGHLYQHGSASFDSGGLPVFVDRNENLQYGLYHKIATLTLFITTIPKYDRLCCSTNQWKLCKKNHIHLFQERNAIFRDTAYGVNALVDGYQILFMTPPLEISDFTNYTFEAANSFGEAYFTIHLRDKGYNSNKTEPSASSGKSYLQYALLIVGFVIVLFVSHVCSWYFRTHYRKTVGTDGNLNEASASYNTQLGEHYEEINMSQEIETQLEKDTDRSCQQFATVVSRHQYEKLNKVQTDNHEHAYHGTRSSETFLKIF</sequence>
<dbReference type="OrthoDB" id="6117421at2759"/>
<keyword evidence="1" id="KW-0812">Transmembrane</keyword>
<proteinExistence type="predicted"/>
<evidence type="ECO:0000313" key="2">
    <source>
        <dbReference type="EMBL" id="CAG2247646.1"/>
    </source>
</evidence>
<reference evidence="2" key="1">
    <citation type="submission" date="2021-03" db="EMBL/GenBank/DDBJ databases">
        <authorList>
            <person name="Bekaert M."/>
        </authorList>
    </citation>
    <scope>NUCLEOTIDE SEQUENCE</scope>
</reference>
<name>A0A8S3UP81_MYTED</name>
<organism evidence="2 3">
    <name type="scientific">Mytilus edulis</name>
    <name type="common">Blue mussel</name>
    <dbReference type="NCBI Taxonomy" id="6550"/>
    <lineage>
        <taxon>Eukaryota</taxon>
        <taxon>Metazoa</taxon>
        <taxon>Spiralia</taxon>
        <taxon>Lophotrochozoa</taxon>
        <taxon>Mollusca</taxon>
        <taxon>Bivalvia</taxon>
        <taxon>Autobranchia</taxon>
        <taxon>Pteriomorphia</taxon>
        <taxon>Mytilida</taxon>
        <taxon>Mytiloidea</taxon>
        <taxon>Mytilidae</taxon>
        <taxon>Mytilinae</taxon>
        <taxon>Mytilus</taxon>
    </lineage>
</organism>
<feature type="transmembrane region" description="Helical" evidence="1">
    <location>
        <begin position="152"/>
        <end position="176"/>
    </location>
</feature>
<dbReference type="AlphaFoldDB" id="A0A8S3UP81"/>
<keyword evidence="3" id="KW-1185">Reference proteome</keyword>
<evidence type="ECO:0000313" key="3">
    <source>
        <dbReference type="Proteomes" id="UP000683360"/>
    </source>
</evidence>
<keyword evidence="1" id="KW-0472">Membrane</keyword>
<protein>
    <submittedName>
        <fullName evidence="2">Uncharacterized protein</fullName>
    </submittedName>
</protein>